<gene>
    <name evidence="2" type="ORF">B0I36DRAFT_288837</name>
</gene>
<proteinExistence type="predicted"/>
<dbReference type="EMBL" id="JAGTJQ010000005">
    <property type="protein sequence ID" value="KAH7031056.1"/>
    <property type="molecule type" value="Genomic_DNA"/>
</dbReference>
<keyword evidence="3" id="KW-1185">Reference proteome</keyword>
<name>A0A9P8Y8S1_9PEZI</name>
<keyword evidence="1" id="KW-0812">Transmembrane</keyword>
<organism evidence="2 3">
    <name type="scientific">Microdochium trichocladiopsis</name>
    <dbReference type="NCBI Taxonomy" id="1682393"/>
    <lineage>
        <taxon>Eukaryota</taxon>
        <taxon>Fungi</taxon>
        <taxon>Dikarya</taxon>
        <taxon>Ascomycota</taxon>
        <taxon>Pezizomycotina</taxon>
        <taxon>Sordariomycetes</taxon>
        <taxon>Xylariomycetidae</taxon>
        <taxon>Xylariales</taxon>
        <taxon>Microdochiaceae</taxon>
        <taxon>Microdochium</taxon>
    </lineage>
</organism>
<keyword evidence="1" id="KW-0472">Membrane</keyword>
<dbReference type="GeneID" id="70181204"/>
<feature type="transmembrane region" description="Helical" evidence="1">
    <location>
        <begin position="41"/>
        <end position="63"/>
    </location>
</feature>
<dbReference type="AlphaFoldDB" id="A0A9P8Y8S1"/>
<dbReference type="RefSeq" id="XP_046012736.1">
    <property type="nucleotide sequence ID" value="XM_046151658.1"/>
</dbReference>
<protein>
    <submittedName>
        <fullName evidence="2">Uncharacterized protein</fullName>
    </submittedName>
</protein>
<evidence type="ECO:0000313" key="2">
    <source>
        <dbReference type="EMBL" id="KAH7031056.1"/>
    </source>
</evidence>
<comment type="caution">
    <text evidence="2">The sequence shown here is derived from an EMBL/GenBank/DDBJ whole genome shotgun (WGS) entry which is preliminary data.</text>
</comment>
<evidence type="ECO:0000256" key="1">
    <source>
        <dbReference type="SAM" id="Phobius"/>
    </source>
</evidence>
<keyword evidence="1" id="KW-1133">Transmembrane helix</keyword>
<feature type="transmembrane region" description="Helical" evidence="1">
    <location>
        <begin position="12"/>
        <end position="29"/>
    </location>
</feature>
<dbReference type="OrthoDB" id="4764030at2759"/>
<dbReference type="Proteomes" id="UP000756346">
    <property type="component" value="Unassembled WGS sequence"/>
</dbReference>
<evidence type="ECO:0000313" key="3">
    <source>
        <dbReference type="Proteomes" id="UP000756346"/>
    </source>
</evidence>
<accession>A0A9P8Y8S1</accession>
<sequence>MMLEKATTLFEPFWVFSTYACVFVFHTFRRSLPIRRKNFNAFRHLTLICHIAIPVAELFSYHFRATNSQPSPTACDLTLCLAHSFTALRLVSRLSAGDKVIARPNYQSIALLRATLSLIGYARGDKFYYRASIRVIHGFVYPRILIKAMSTYKILPTQAAIYTASNFTASIISLHETQVLFGPHLFVILIGLNIFLNRWVAATVNHWYLMYVPRFTVRESVASNNRQERQHSTTNPCFSSPTIWICGEATACYQSTNPTP</sequence>
<reference evidence="2" key="1">
    <citation type="journal article" date="2021" name="Nat. Commun.">
        <title>Genetic determinants of endophytism in the Arabidopsis root mycobiome.</title>
        <authorList>
            <person name="Mesny F."/>
            <person name="Miyauchi S."/>
            <person name="Thiergart T."/>
            <person name="Pickel B."/>
            <person name="Atanasova L."/>
            <person name="Karlsson M."/>
            <person name="Huettel B."/>
            <person name="Barry K.W."/>
            <person name="Haridas S."/>
            <person name="Chen C."/>
            <person name="Bauer D."/>
            <person name="Andreopoulos W."/>
            <person name="Pangilinan J."/>
            <person name="LaButti K."/>
            <person name="Riley R."/>
            <person name="Lipzen A."/>
            <person name="Clum A."/>
            <person name="Drula E."/>
            <person name="Henrissat B."/>
            <person name="Kohler A."/>
            <person name="Grigoriev I.V."/>
            <person name="Martin F.M."/>
            <person name="Hacquard S."/>
        </authorList>
    </citation>
    <scope>NUCLEOTIDE SEQUENCE</scope>
    <source>
        <strain evidence="2">MPI-CAGE-CH-0230</strain>
    </source>
</reference>